<dbReference type="EMBL" id="VSSQ01046545">
    <property type="protein sequence ID" value="MPN00506.1"/>
    <property type="molecule type" value="Genomic_DNA"/>
</dbReference>
<protein>
    <recommendedName>
        <fullName evidence="2">CRM domain-containing protein</fullName>
    </recommendedName>
</protein>
<reference evidence="3" key="1">
    <citation type="submission" date="2019-08" db="EMBL/GenBank/DDBJ databases">
        <authorList>
            <person name="Kucharzyk K."/>
            <person name="Murdoch R.W."/>
            <person name="Higgins S."/>
            <person name="Loffler F."/>
        </authorList>
    </citation>
    <scope>NUCLEOTIDE SEQUENCE</scope>
</reference>
<dbReference type="GO" id="GO:0003723">
    <property type="term" value="F:RNA binding"/>
    <property type="evidence" value="ECO:0007669"/>
    <property type="project" value="UniProtKB-KW"/>
</dbReference>
<dbReference type="PANTHER" id="PTHR40065:SF3">
    <property type="entry name" value="RNA-BINDING PROTEIN YHBY"/>
    <property type="match status" value="1"/>
</dbReference>
<dbReference type="InterPro" id="IPR051925">
    <property type="entry name" value="RNA-binding_domain"/>
</dbReference>
<dbReference type="Pfam" id="PF01985">
    <property type="entry name" value="CRS1_YhbY"/>
    <property type="match status" value="1"/>
</dbReference>
<keyword evidence="1" id="KW-0694">RNA-binding</keyword>
<dbReference type="Gene3D" id="3.30.110.60">
    <property type="entry name" value="YhbY-like"/>
    <property type="match status" value="1"/>
</dbReference>
<dbReference type="InterPro" id="IPR001890">
    <property type="entry name" value="RNA-binding_CRM"/>
</dbReference>
<dbReference type="SUPFAM" id="SSF75471">
    <property type="entry name" value="YhbY-like"/>
    <property type="match status" value="1"/>
</dbReference>
<comment type="caution">
    <text evidence="3">The sequence shown here is derived from an EMBL/GenBank/DDBJ whole genome shotgun (WGS) entry which is preliminary data.</text>
</comment>
<proteinExistence type="predicted"/>
<gene>
    <name evidence="3" type="ORF">SDC9_147701</name>
</gene>
<dbReference type="PROSITE" id="PS51295">
    <property type="entry name" value="CRM"/>
    <property type="match status" value="1"/>
</dbReference>
<dbReference type="PANTHER" id="PTHR40065">
    <property type="entry name" value="RNA-BINDING PROTEIN YHBY"/>
    <property type="match status" value="1"/>
</dbReference>
<evidence type="ECO:0000313" key="3">
    <source>
        <dbReference type="EMBL" id="MPN00506.1"/>
    </source>
</evidence>
<dbReference type="SMART" id="SM01103">
    <property type="entry name" value="CRS1_YhbY"/>
    <property type="match status" value="1"/>
</dbReference>
<accession>A0A645EGD7</accession>
<name>A0A645EGD7_9ZZZZ</name>
<dbReference type="InterPro" id="IPR035920">
    <property type="entry name" value="YhbY-like_sf"/>
</dbReference>
<evidence type="ECO:0000259" key="2">
    <source>
        <dbReference type="PROSITE" id="PS51295"/>
    </source>
</evidence>
<sequence length="99" mass="10909">MLTSKQRAILRAQANGLEVVFQVGKEEIGPTLVKTTADCLAARELIKIKVLDNSPLNAREAAQQLAEQTGADVVQVIGSRFVLYLQKKKDSRYAQLLVK</sequence>
<evidence type="ECO:0000256" key="1">
    <source>
        <dbReference type="ARBA" id="ARBA00022884"/>
    </source>
</evidence>
<dbReference type="AlphaFoldDB" id="A0A645EGD7"/>
<organism evidence="3">
    <name type="scientific">bioreactor metagenome</name>
    <dbReference type="NCBI Taxonomy" id="1076179"/>
    <lineage>
        <taxon>unclassified sequences</taxon>
        <taxon>metagenomes</taxon>
        <taxon>ecological metagenomes</taxon>
    </lineage>
</organism>
<feature type="domain" description="CRM" evidence="2">
    <location>
        <begin position="1"/>
        <end position="96"/>
    </location>
</feature>